<dbReference type="PANTHER" id="PTHR12604:SF2">
    <property type="entry name" value="X-RAY REPAIR CROSS-COMPLEMENTING PROTEIN 6"/>
    <property type="match status" value="1"/>
</dbReference>
<organism evidence="3 4">
    <name type="scientific">Oryza sativa subsp. indica</name>
    <name type="common">Rice</name>
    <dbReference type="NCBI Taxonomy" id="39946"/>
    <lineage>
        <taxon>Eukaryota</taxon>
        <taxon>Viridiplantae</taxon>
        <taxon>Streptophyta</taxon>
        <taxon>Embryophyta</taxon>
        <taxon>Tracheophyta</taxon>
        <taxon>Spermatophyta</taxon>
        <taxon>Magnoliopsida</taxon>
        <taxon>Liliopsida</taxon>
        <taxon>Poales</taxon>
        <taxon>Poaceae</taxon>
        <taxon>BOP clade</taxon>
        <taxon>Oryzoideae</taxon>
        <taxon>Oryzeae</taxon>
        <taxon>Oryzinae</taxon>
        <taxon>Oryza</taxon>
        <taxon>Oryza sativa</taxon>
    </lineage>
</organism>
<proteinExistence type="predicted"/>
<dbReference type="InterPro" id="IPR016194">
    <property type="entry name" value="SPOC-like_C_dom_sf"/>
</dbReference>
<dbReference type="Pfam" id="PF03730">
    <property type="entry name" value="Ku_C"/>
    <property type="match status" value="1"/>
</dbReference>
<dbReference type="SMART" id="SM00513">
    <property type="entry name" value="SAP"/>
    <property type="match status" value="1"/>
</dbReference>
<dbReference type="InterPro" id="IPR003034">
    <property type="entry name" value="SAP_dom"/>
</dbReference>
<dbReference type="Gramene" id="BGIOSGA025283-TA">
    <property type="protein sequence ID" value="BGIOSGA025283-PA"/>
    <property type="gene ID" value="BGIOSGA025283"/>
</dbReference>
<dbReference type="GO" id="GO:0000723">
    <property type="term" value="P:telomere maintenance"/>
    <property type="evidence" value="ECO:0007669"/>
    <property type="project" value="TreeGrafter"/>
</dbReference>
<dbReference type="Gene3D" id="1.10.720.30">
    <property type="entry name" value="SAP domain"/>
    <property type="match status" value="1"/>
</dbReference>
<keyword evidence="4" id="KW-1185">Reference proteome</keyword>
<dbReference type="SUPFAM" id="SSF100939">
    <property type="entry name" value="SPOC domain-like"/>
    <property type="match status" value="1"/>
</dbReference>
<dbReference type="EMBL" id="CM000132">
    <property type="protein sequence ID" value="EEC81630.1"/>
    <property type="molecule type" value="Genomic_DNA"/>
</dbReference>
<dbReference type="GO" id="GO:0042162">
    <property type="term" value="F:telomeric DNA binding"/>
    <property type="evidence" value="ECO:0007669"/>
    <property type="project" value="TreeGrafter"/>
</dbReference>
<evidence type="ECO:0000259" key="2">
    <source>
        <dbReference type="PROSITE" id="PS50800"/>
    </source>
</evidence>
<dbReference type="InterPro" id="IPR006164">
    <property type="entry name" value="DNA_bd_Ku70/Ku80"/>
</dbReference>
<dbReference type="GO" id="GO:0043564">
    <property type="term" value="C:Ku70:Ku80 complex"/>
    <property type="evidence" value="ECO:0007669"/>
    <property type="project" value="TreeGrafter"/>
</dbReference>
<dbReference type="Gene3D" id="1.10.1600.10">
    <property type="match status" value="1"/>
</dbReference>
<accession>B8B7W3</accession>
<reference evidence="3 4" key="1">
    <citation type="journal article" date="2005" name="PLoS Biol.">
        <title>The genomes of Oryza sativa: a history of duplications.</title>
        <authorList>
            <person name="Yu J."/>
            <person name="Wang J."/>
            <person name="Lin W."/>
            <person name="Li S."/>
            <person name="Li H."/>
            <person name="Zhou J."/>
            <person name="Ni P."/>
            <person name="Dong W."/>
            <person name="Hu S."/>
            <person name="Zeng C."/>
            <person name="Zhang J."/>
            <person name="Zhang Y."/>
            <person name="Li R."/>
            <person name="Xu Z."/>
            <person name="Li S."/>
            <person name="Li X."/>
            <person name="Zheng H."/>
            <person name="Cong L."/>
            <person name="Lin L."/>
            <person name="Yin J."/>
            <person name="Geng J."/>
            <person name="Li G."/>
            <person name="Shi J."/>
            <person name="Liu J."/>
            <person name="Lv H."/>
            <person name="Li J."/>
            <person name="Wang J."/>
            <person name="Deng Y."/>
            <person name="Ran L."/>
            <person name="Shi X."/>
            <person name="Wang X."/>
            <person name="Wu Q."/>
            <person name="Li C."/>
            <person name="Ren X."/>
            <person name="Wang J."/>
            <person name="Wang X."/>
            <person name="Li D."/>
            <person name="Liu D."/>
            <person name="Zhang X."/>
            <person name="Ji Z."/>
            <person name="Zhao W."/>
            <person name="Sun Y."/>
            <person name="Zhang Z."/>
            <person name="Bao J."/>
            <person name="Han Y."/>
            <person name="Dong L."/>
            <person name="Ji J."/>
            <person name="Chen P."/>
            <person name="Wu S."/>
            <person name="Liu J."/>
            <person name="Xiao Y."/>
            <person name="Bu D."/>
            <person name="Tan J."/>
            <person name="Yang L."/>
            <person name="Ye C."/>
            <person name="Zhang J."/>
            <person name="Xu J."/>
            <person name="Zhou Y."/>
            <person name="Yu Y."/>
            <person name="Zhang B."/>
            <person name="Zhuang S."/>
            <person name="Wei H."/>
            <person name="Liu B."/>
            <person name="Lei M."/>
            <person name="Yu H."/>
            <person name="Li Y."/>
            <person name="Xu H."/>
            <person name="Wei S."/>
            <person name="He X."/>
            <person name="Fang L."/>
            <person name="Zhang Z."/>
            <person name="Zhang Y."/>
            <person name="Huang X."/>
            <person name="Su Z."/>
            <person name="Tong W."/>
            <person name="Li J."/>
            <person name="Tong Z."/>
            <person name="Li S."/>
            <person name="Ye J."/>
            <person name="Wang L."/>
            <person name="Fang L."/>
            <person name="Lei T."/>
            <person name="Chen C."/>
            <person name="Chen H."/>
            <person name="Xu Z."/>
            <person name="Li H."/>
            <person name="Huang H."/>
            <person name="Zhang F."/>
            <person name="Xu H."/>
            <person name="Li N."/>
            <person name="Zhao C."/>
            <person name="Li S."/>
            <person name="Dong L."/>
            <person name="Huang Y."/>
            <person name="Li L."/>
            <person name="Xi Y."/>
            <person name="Qi Q."/>
            <person name="Li W."/>
            <person name="Zhang B."/>
            <person name="Hu W."/>
            <person name="Zhang Y."/>
            <person name="Tian X."/>
            <person name="Jiao Y."/>
            <person name="Liang X."/>
            <person name="Jin J."/>
            <person name="Gao L."/>
            <person name="Zheng W."/>
            <person name="Hao B."/>
            <person name="Liu S."/>
            <person name="Wang W."/>
            <person name="Yuan L."/>
            <person name="Cao M."/>
            <person name="McDermott J."/>
            <person name="Samudrala R."/>
            <person name="Wang J."/>
            <person name="Wong G.K."/>
            <person name="Yang H."/>
        </authorList>
    </citation>
    <scope>NUCLEOTIDE SEQUENCE [LARGE SCALE GENOMIC DNA]</scope>
    <source>
        <strain evidence="4">cv. 93-11</strain>
    </source>
</reference>
<dbReference type="PANTHER" id="PTHR12604">
    <property type="entry name" value="KU AUTOANTIGEN DNA HELICASE"/>
    <property type="match status" value="1"/>
</dbReference>
<name>B8B7W3_ORYSI</name>
<dbReference type="FunFam" id="1.10.1600.10:FF:000003">
    <property type="entry name" value="ATP-dependent DNA helicase 2 subunit KU70"/>
    <property type="match status" value="1"/>
</dbReference>
<evidence type="ECO:0000313" key="4">
    <source>
        <dbReference type="Proteomes" id="UP000007015"/>
    </source>
</evidence>
<dbReference type="FunFam" id="1.10.720.30:FF:000021">
    <property type="entry name" value="ATP-dependent DNA helicase 2 subunit KU70"/>
    <property type="match status" value="1"/>
</dbReference>
<dbReference type="InterPro" id="IPR036361">
    <property type="entry name" value="SAP_dom_sf"/>
</dbReference>
<dbReference type="GO" id="GO:0003690">
    <property type="term" value="F:double-stranded DNA binding"/>
    <property type="evidence" value="ECO:0007669"/>
    <property type="project" value="TreeGrafter"/>
</dbReference>
<dbReference type="InterPro" id="IPR005160">
    <property type="entry name" value="Ku_C"/>
</dbReference>
<dbReference type="SUPFAM" id="SSF68906">
    <property type="entry name" value="SAP domain"/>
    <property type="match status" value="1"/>
</dbReference>
<dbReference type="Pfam" id="PF02735">
    <property type="entry name" value="Ku"/>
    <property type="match status" value="1"/>
</dbReference>
<dbReference type="GO" id="GO:0003678">
    <property type="term" value="F:DNA helicase activity"/>
    <property type="evidence" value="ECO:0007669"/>
    <property type="project" value="InterPro"/>
</dbReference>
<evidence type="ECO:0000256" key="1">
    <source>
        <dbReference type="ARBA" id="ARBA00023125"/>
    </source>
</evidence>
<keyword evidence="1" id="KW-0238">DNA-binding</keyword>
<sequence>MERGWRRAGEGLCWVLAAERIVGGEGCATAILRREARDGGATCEGEAARAAAGDLVEGEGRFALAFYGNPTRPQLVALIAQEEVTSAGGQIEPPGIHMIYLPYSDDVRYPEEVHLTSDDAPRATDEQIKKASNLLRRIDLKNFSVCQFSNPALQRHYGILEALALGEDEMPDVKDETLPDEEGLARPVVVKAVEEFKASVYGENYDQEEAEAAAAKAGASKKRKALTDAAAEKSAAHNWAELADTGKLKDMTVVDLKSYLSAHGLPVSGKKEALVSRILTHLGK</sequence>
<dbReference type="HOGENOM" id="CLU_014815_1_0_1"/>
<dbReference type="STRING" id="39946.B8B7W3"/>
<dbReference type="Proteomes" id="UP000007015">
    <property type="component" value="Chromosome 7"/>
</dbReference>
<dbReference type="AlphaFoldDB" id="B8B7W3"/>
<evidence type="ECO:0000313" key="3">
    <source>
        <dbReference type="EMBL" id="EEC81630.1"/>
    </source>
</evidence>
<gene>
    <name evidence="3" type="ORF">OsI_25160</name>
</gene>
<dbReference type="OMA" id="VCRYTPC"/>
<feature type="domain" description="SAP" evidence="2">
    <location>
        <begin position="248"/>
        <end position="282"/>
    </location>
</feature>
<protein>
    <recommendedName>
        <fullName evidence="2">SAP domain-containing protein</fullName>
    </recommendedName>
</protein>
<dbReference type="Pfam" id="PF02037">
    <property type="entry name" value="SAP"/>
    <property type="match status" value="1"/>
</dbReference>
<dbReference type="PROSITE" id="PS50800">
    <property type="entry name" value="SAP"/>
    <property type="match status" value="1"/>
</dbReference>
<dbReference type="Gene3D" id="2.40.290.10">
    <property type="match status" value="1"/>
</dbReference>
<dbReference type="GO" id="GO:0006303">
    <property type="term" value="P:double-strand break repair via nonhomologous end joining"/>
    <property type="evidence" value="ECO:0007669"/>
    <property type="project" value="InterPro"/>
</dbReference>